<dbReference type="GO" id="GO:0006303">
    <property type="term" value="P:double-strand break repair via nonhomologous end joining"/>
    <property type="evidence" value="ECO:0007669"/>
    <property type="project" value="InterPro"/>
</dbReference>
<keyword evidence="12" id="KW-0779">Telomere</keyword>
<dbReference type="FunFam" id="1.10.1600.10:FF:000002">
    <property type="entry name" value="X-ray repair cross-complementing protein 5"/>
    <property type="match status" value="1"/>
</dbReference>
<evidence type="ECO:0000256" key="5">
    <source>
        <dbReference type="ARBA" id="ARBA00021792"/>
    </source>
</evidence>
<dbReference type="EMBL" id="KZ819321">
    <property type="protein sequence ID" value="PWN23548.1"/>
    <property type="molecule type" value="Genomic_DNA"/>
</dbReference>
<protein>
    <recommendedName>
        <fullName evidence="5">ATP-dependent DNA helicase II subunit 2</fullName>
        <ecNumber evidence="4">3.6.4.12</ecNumber>
    </recommendedName>
    <alternativeName>
        <fullName evidence="17">ATP-dependent DNA helicase II subunit Ku80</fullName>
    </alternativeName>
</protein>
<evidence type="ECO:0000256" key="12">
    <source>
        <dbReference type="ARBA" id="ARBA00022895"/>
    </source>
</evidence>
<evidence type="ECO:0000256" key="3">
    <source>
        <dbReference type="ARBA" id="ARBA00007726"/>
    </source>
</evidence>
<keyword evidence="14" id="KW-0233">DNA recombination</keyword>
<evidence type="ECO:0000256" key="7">
    <source>
        <dbReference type="ARBA" id="ARBA00022741"/>
    </source>
</evidence>
<dbReference type="Pfam" id="PF02735">
    <property type="entry name" value="Ku"/>
    <property type="match status" value="1"/>
</dbReference>
<dbReference type="PANTHER" id="PTHR12604">
    <property type="entry name" value="KU AUTOANTIGEN DNA HELICASE"/>
    <property type="match status" value="1"/>
</dbReference>
<dbReference type="Gene3D" id="1.25.40.240">
    <property type="entry name" value="Ku, C-terminal domain"/>
    <property type="match status" value="1"/>
</dbReference>
<evidence type="ECO:0000313" key="21">
    <source>
        <dbReference type="Proteomes" id="UP000245942"/>
    </source>
</evidence>
<evidence type="ECO:0000256" key="11">
    <source>
        <dbReference type="ARBA" id="ARBA00022840"/>
    </source>
</evidence>
<dbReference type="RefSeq" id="XP_025350708.1">
    <property type="nucleotide sequence ID" value="XM_025494711.1"/>
</dbReference>
<dbReference type="SUPFAM" id="SSF100939">
    <property type="entry name" value="SPOC domain-like"/>
    <property type="match status" value="1"/>
</dbReference>
<keyword evidence="15" id="KW-0234">DNA repair</keyword>
<dbReference type="Pfam" id="PF08785">
    <property type="entry name" value="Ku_PK_bind"/>
    <property type="match status" value="1"/>
</dbReference>
<proteinExistence type="inferred from homology"/>
<dbReference type="PANTHER" id="PTHR12604:SF4">
    <property type="entry name" value="X-RAY REPAIR CROSS-COMPLEMENTING PROTEIN 5"/>
    <property type="match status" value="1"/>
</dbReference>
<evidence type="ECO:0000256" key="1">
    <source>
        <dbReference type="ARBA" id="ARBA00004123"/>
    </source>
</evidence>
<dbReference type="Gene3D" id="1.10.1600.10">
    <property type="match status" value="1"/>
</dbReference>
<keyword evidence="21" id="KW-1185">Reference proteome</keyword>
<evidence type="ECO:0000256" key="14">
    <source>
        <dbReference type="ARBA" id="ARBA00023172"/>
    </source>
</evidence>
<name>A0A316UF35_9BASI</name>
<keyword evidence="8" id="KW-0227">DNA damage</keyword>
<evidence type="ECO:0000259" key="19">
    <source>
        <dbReference type="PROSITE" id="PS50234"/>
    </source>
</evidence>
<keyword evidence="7" id="KW-0547">Nucleotide-binding</keyword>
<organism evidence="20 21">
    <name type="scientific">Pseudomicrostroma glucosiphilum</name>
    <dbReference type="NCBI Taxonomy" id="1684307"/>
    <lineage>
        <taxon>Eukaryota</taxon>
        <taxon>Fungi</taxon>
        <taxon>Dikarya</taxon>
        <taxon>Basidiomycota</taxon>
        <taxon>Ustilaginomycotina</taxon>
        <taxon>Exobasidiomycetes</taxon>
        <taxon>Microstromatales</taxon>
        <taxon>Microstromatales incertae sedis</taxon>
        <taxon>Pseudomicrostroma</taxon>
    </lineage>
</organism>
<dbReference type="GO" id="GO:0016787">
    <property type="term" value="F:hydrolase activity"/>
    <property type="evidence" value="ECO:0007669"/>
    <property type="project" value="UniProtKB-KW"/>
</dbReference>
<dbReference type="EC" id="3.6.4.12" evidence="4"/>
<comment type="subcellular location">
    <subcellularLocation>
        <location evidence="2">Chromosome</location>
        <location evidence="2">Telomere</location>
    </subcellularLocation>
    <subcellularLocation>
        <location evidence="1">Nucleus</location>
    </subcellularLocation>
</comment>
<evidence type="ECO:0000256" key="13">
    <source>
        <dbReference type="ARBA" id="ARBA00023125"/>
    </source>
</evidence>
<evidence type="ECO:0000256" key="4">
    <source>
        <dbReference type="ARBA" id="ARBA00012551"/>
    </source>
</evidence>
<gene>
    <name evidence="20" type="ORF">BCV69DRAFT_309439</name>
</gene>
<dbReference type="GO" id="GO:0003678">
    <property type="term" value="F:DNA helicase activity"/>
    <property type="evidence" value="ECO:0007669"/>
    <property type="project" value="UniProtKB-EC"/>
</dbReference>
<comment type="similarity">
    <text evidence="3">Belongs to the ku80 family.</text>
</comment>
<dbReference type="GO" id="GO:0003684">
    <property type="term" value="F:damaged DNA binding"/>
    <property type="evidence" value="ECO:0007669"/>
    <property type="project" value="InterPro"/>
</dbReference>
<dbReference type="GO" id="GO:0000781">
    <property type="term" value="C:chromosome, telomeric region"/>
    <property type="evidence" value="ECO:0007669"/>
    <property type="project" value="UniProtKB-SubCell"/>
</dbReference>
<keyword evidence="9" id="KW-0378">Hydrolase</keyword>
<evidence type="ECO:0000256" key="10">
    <source>
        <dbReference type="ARBA" id="ARBA00022806"/>
    </source>
</evidence>
<feature type="region of interest" description="Disordered" evidence="18">
    <location>
        <begin position="310"/>
        <end position="332"/>
    </location>
</feature>
<dbReference type="GO" id="GO:0043564">
    <property type="term" value="C:Ku70:Ku80 complex"/>
    <property type="evidence" value="ECO:0007669"/>
    <property type="project" value="InterPro"/>
</dbReference>
<dbReference type="InterPro" id="IPR024193">
    <property type="entry name" value="Ku80"/>
</dbReference>
<evidence type="ECO:0000256" key="8">
    <source>
        <dbReference type="ARBA" id="ARBA00022763"/>
    </source>
</evidence>
<dbReference type="InterPro" id="IPR036494">
    <property type="entry name" value="Ku_C_sf"/>
</dbReference>
<dbReference type="AlphaFoldDB" id="A0A316UF35"/>
<keyword evidence="13" id="KW-0238">DNA-binding</keyword>
<evidence type="ECO:0000256" key="15">
    <source>
        <dbReference type="ARBA" id="ARBA00023204"/>
    </source>
</evidence>
<evidence type="ECO:0000256" key="2">
    <source>
        <dbReference type="ARBA" id="ARBA00004574"/>
    </source>
</evidence>
<dbReference type="GO" id="GO:0042162">
    <property type="term" value="F:telomeric DNA binding"/>
    <property type="evidence" value="ECO:0007669"/>
    <property type="project" value="InterPro"/>
</dbReference>
<dbReference type="InterPro" id="IPR036465">
    <property type="entry name" value="vWFA_dom_sf"/>
</dbReference>
<keyword evidence="16" id="KW-0539">Nucleus</keyword>
<dbReference type="Proteomes" id="UP000245942">
    <property type="component" value="Unassembled WGS sequence"/>
</dbReference>
<keyword evidence="10" id="KW-0347">Helicase</keyword>
<dbReference type="GO" id="GO:0005524">
    <property type="term" value="F:ATP binding"/>
    <property type="evidence" value="ECO:0007669"/>
    <property type="project" value="UniProtKB-KW"/>
</dbReference>
<feature type="compositionally biased region" description="Polar residues" evidence="18">
    <location>
        <begin position="323"/>
        <end position="332"/>
    </location>
</feature>
<dbReference type="PROSITE" id="PS50234">
    <property type="entry name" value="VWFA"/>
    <property type="match status" value="1"/>
</dbReference>
<feature type="compositionally biased region" description="Acidic residues" evidence="18">
    <location>
        <begin position="700"/>
        <end position="712"/>
    </location>
</feature>
<dbReference type="InterPro" id="IPR016194">
    <property type="entry name" value="SPOC-like_C_dom_sf"/>
</dbReference>
<evidence type="ECO:0000256" key="18">
    <source>
        <dbReference type="SAM" id="MobiDB-lite"/>
    </source>
</evidence>
<dbReference type="GO" id="GO:0003690">
    <property type="term" value="F:double-stranded DNA binding"/>
    <property type="evidence" value="ECO:0007669"/>
    <property type="project" value="TreeGrafter"/>
</dbReference>
<dbReference type="Pfam" id="PF03731">
    <property type="entry name" value="Ku_N"/>
    <property type="match status" value="1"/>
</dbReference>
<dbReference type="OrthoDB" id="30826at2759"/>
<feature type="compositionally biased region" description="Gly residues" evidence="18">
    <location>
        <begin position="739"/>
        <end position="748"/>
    </location>
</feature>
<feature type="compositionally biased region" description="Basic and acidic residues" evidence="18">
    <location>
        <begin position="721"/>
        <end position="737"/>
    </location>
</feature>
<accession>A0A316UF35</accession>
<dbReference type="InterPro" id="IPR002035">
    <property type="entry name" value="VWF_A"/>
</dbReference>
<dbReference type="GO" id="GO:0006310">
    <property type="term" value="P:DNA recombination"/>
    <property type="evidence" value="ECO:0007669"/>
    <property type="project" value="UniProtKB-KW"/>
</dbReference>
<evidence type="ECO:0000313" key="20">
    <source>
        <dbReference type="EMBL" id="PWN23548.1"/>
    </source>
</evidence>
<evidence type="ECO:0000256" key="9">
    <source>
        <dbReference type="ARBA" id="ARBA00022801"/>
    </source>
</evidence>
<dbReference type="GO" id="GO:0000723">
    <property type="term" value="P:telomere maintenance"/>
    <property type="evidence" value="ECO:0007669"/>
    <property type="project" value="InterPro"/>
</dbReference>
<dbReference type="InterPro" id="IPR006164">
    <property type="entry name" value="DNA_bd_Ku70/Ku80"/>
</dbReference>
<feature type="compositionally biased region" description="Acidic residues" evidence="18">
    <location>
        <begin position="754"/>
        <end position="763"/>
    </location>
</feature>
<evidence type="ECO:0000256" key="6">
    <source>
        <dbReference type="ARBA" id="ARBA00022454"/>
    </source>
</evidence>
<reference evidence="20 21" key="1">
    <citation type="journal article" date="2018" name="Mol. Biol. Evol.">
        <title>Broad Genomic Sampling Reveals a Smut Pathogenic Ancestry of the Fungal Clade Ustilaginomycotina.</title>
        <authorList>
            <person name="Kijpornyongpan T."/>
            <person name="Mondo S.J."/>
            <person name="Barry K."/>
            <person name="Sandor L."/>
            <person name="Lee J."/>
            <person name="Lipzen A."/>
            <person name="Pangilinan J."/>
            <person name="LaButti K."/>
            <person name="Hainaut M."/>
            <person name="Henrissat B."/>
            <person name="Grigoriev I.V."/>
            <person name="Spatafora J.W."/>
            <person name="Aime M.C."/>
        </authorList>
    </citation>
    <scope>NUCLEOTIDE SEQUENCE [LARGE SCALE GENOMIC DNA]</scope>
    <source>
        <strain evidence="20 21">MCA 4718</strain>
    </source>
</reference>
<keyword evidence="11" id="KW-0067">ATP-binding</keyword>
<dbReference type="STRING" id="1684307.A0A316UF35"/>
<feature type="domain" description="VWFA" evidence="19">
    <location>
        <begin position="7"/>
        <end position="198"/>
    </location>
</feature>
<evidence type="ECO:0000256" key="16">
    <source>
        <dbReference type="ARBA" id="ARBA00023242"/>
    </source>
</evidence>
<dbReference type="SUPFAM" id="SSF53300">
    <property type="entry name" value="vWA-like"/>
    <property type="match status" value="1"/>
</dbReference>
<dbReference type="SUPFAM" id="SSF101420">
    <property type="entry name" value="C-terminal domain of Ku80"/>
    <property type="match status" value="1"/>
</dbReference>
<dbReference type="InterPro" id="IPR005161">
    <property type="entry name" value="Ku_N"/>
</dbReference>
<evidence type="ECO:0000256" key="17">
    <source>
        <dbReference type="ARBA" id="ARBA00031847"/>
    </source>
</evidence>
<keyword evidence="6" id="KW-0158">Chromosome</keyword>
<dbReference type="Gene3D" id="2.40.290.10">
    <property type="match status" value="1"/>
</dbReference>
<dbReference type="SMART" id="SM00559">
    <property type="entry name" value="Ku78"/>
    <property type="match status" value="1"/>
</dbReference>
<dbReference type="Gene3D" id="3.40.50.410">
    <property type="entry name" value="von Willebrand factor, type A domain"/>
    <property type="match status" value="1"/>
</dbReference>
<dbReference type="InterPro" id="IPR014893">
    <property type="entry name" value="Ku_PK_bind"/>
</dbReference>
<feature type="region of interest" description="Disordered" evidence="18">
    <location>
        <begin position="655"/>
        <end position="771"/>
    </location>
</feature>
<sequence>MSLARTLTFFVVDISPSMGRTRTVVEEFFDSKGEVEQRERTVTNLEWCLEFVSRKTQALIFSGLKTATMGLMTFGSTRTNNAIVDADNADDAANEGYAGIDEIAQLGQPTVATLELLRLLRACGEDEGGHDADPLDALICALTSLSDKNRGGQSASAKSYKKTIYLITDARHRMNKDSVDAIATKIRDERVSLRVIGVDFDDEEFGFKEPKKDTVKAENEAWWHSWLTDLPESRIATAAHAIEQATLPNVQMQGSAPYSSALTFGDPDNRYSTGGVMHIPIKMYKLTTRVLPMARKTMSKLAEQAVIARQGNGASPGHRQTDVVPSSTPMLSSTDVSDGLTNTYLVDTRRLYFLAEEAKEHGTEHAEALPEGAENSFSKAYKLGASVIPITSDLDIQWESKSGLEIIHWVKESTFRRQYLLADIWNIFADAINSQAQVQLSSLSMAMKAQGKYALVRFVRRANAEPKLGVLHPVTRSDEDTAADYFHFSEIPFSDDLKRYTFPSLDRVITADGKVLKDHRTLPTDKMVSAMEGLIDSMDLMHAFKDEEGQGQAWFSTEDSFNPAIHRMKEAVAYRVMHPDSKDLPRPHWEVDKFLDRPGEIREASEPWADKCKKAFMIRYYPDKSLAKVKQKRERDAAAHAKRTDARYELDLGQAGADSGDEAEGQNDAGAEKGPATSDEQKRFKNSQGQSQPVKGKLIDEDEGDESEEEDMLAPRRKTRDVKEEPDLTQKTPEKKGQPSGGADGGETNGKDGEQEDEEDGEAPESSIKILESDPVGSFLFHLEDPKMDQGAVLRALQKSVLSLISSSSVKKDAARKAHEALRAGKKAAAEYDEAEEWNAFVRGFKSAATSSTSSGVALPEEGALAYLPELRASEEMRAFWQNYCVGDTSIGLITKEEDEGLRSRVEQQEAQEFVSS</sequence>
<dbReference type="GeneID" id="37016445"/>
<dbReference type="CDD" id="cd00873">
    <property type="entry name" value="KU80"/>
    <property type="match status" value="1"/>
</dbReference>